<comment type="caution">
    <text evidence="4">The sequence shown here is derived from an EMBL/GenBank/DDBJ whole genome shotgun (WGS) entry which is preliminary data.</text>
</comment>
<proteinExistence type="inferred from homology"/>
<dbReference type="GO" id="GO:0030288">
    <property type="term" value="C:outer membrane-bounded periplasmic space"/>
    <property type="evidence" value="ECO:0007669"/>
    <property type="project" value="InterPro"/>
</dbReference>
<keyword evidence="3" id="KW-0732">Signal</keyword>
<dbReference type="Gene3D" id="3.40.190.170">
    <property type="entry name" value="Bacterial extracellular solute-binding protein, family 7"/>
    <property type="match status" value="1"/>
</dbReference>
<dbReference type="InterPro" id="IPR018389">
    <property type="entry name" value="DctP_fam"/>
</dbReference>
<evidence type="ECO:0000256" key="1">
    <source>
        <dbReference type="ARBA" id="ARBA00009023"/>
    </source>
</evidence>
<dbReference type="GO" id="GO:0055085">
    <property type="term" value="P:transmembrane transport"/>
    <property type="evidence" value="ECO:0007669"/>
    <property type="project" value="InterPro"/>
</dbReference>
<dbReference type="NCBIfam" id="TIGR00787">
    <property type="entry name" value="dctP"/>
    <property type="match status" value="1"/>
</dbReference>
<dbReference type="PANTHER" id="PTHR33376:SF7">
    <property type="entry name" value="C4-DICARBOXYLATE-BINDING PROTEIN DCTB"/>
    <property type="match status" value="1"/>
</dbReference>
<dbReference type="PIRSF" id="PIRSF006470">
    <property type="entry name" value="DctB"/>
    <property type="match status" value="1"/>
</dbReference>
<dbReference type="AlphaFoldDB" id="A0A2R6XYY1"/>
<gene>
    <name evidence="4" type="ORF">BSOLF_1768</name>
</gene>
<accession>A0A2R6XYY1</accession>
<dbReference type="EMBL" id="PEBX01000089">
    <property type="protein sequence ID" value="PTQ55631.1"/>
    <property type="molecule type" value="Genomic_DNA"/>
</dbReference>
<evidence type="ECO:0000256" key="3">
    <source>
        <dbReference type="ARBA" id="ARBA00022729"/>
    </source>
</evidence>
<dbReference type="PANTHER" id="PTHR33376">
    <property type="match status" value="1"/>
</dbReference>
<protein>
    <submittedName>
        <fullName evidence="4">TRAP-type C4-dicarboxylate transport system, periplasmic component</fullName>
    </submittedName>
</protein>
<dbReference type="Proteomes" id="UP000244338">
    <property type="component" value="Unassembled WGS sequence"/>
</dbReference>
<dbReference type="NCBIfam" id="NF037995">
    <property type="entry name" value="TRAP_S1"/>
    <property type="match status" value="1"/>
</dbReference>
<evidence type="ECO:0000256" key="2">
    <source>
        <dbReference type="ARBA" id="ARBA00022448"/>
    </source>
</evidence>
<evidence type="ECO:0000313" key="4">
    <source>
        <dbReference type="EMBL" id="PTQ55631.1"/>
    </source>
</evidence>
<dbReference type="InterPro" id="IPR038404">
    <property type="entry name" value="TRAP_DctP_sf"/>
</dbReference>
<comment type="similarity">
    <text evidence="1">Belongs to the bacterial solute-binding protein 7 family.</text>
</comment>
<keyword evidence="2" id="KW-0813">Transport</keyword>
<dbReference type="Pfam" id="PF03480">
    <property type="entry name" value="DctP"/>
    <property type="match status" value="1"/>
</dbReference>
<dbReference type="InterPro" id="IPR004682">
    <property type="entry name" value="TRAP_DctP"/>
</dbReference>
<reference evidence="5" key="1">
    <citation type="journal article" date="2018" name="Sci. Rep.">
        <title>Lignite coal burning seam in the remote Altai Mountains harbors a hydrogen-driven thermophilic microbial community.</title>
        <authorList>
            <person name="Kadnikov V.V."/>
            <person name="Mardanov A.V."/>
            <person name="Ivasenko D.A."/>
            <person name="Antsiferov D.V."/>
            <person name="Beletsky A.V."/>
            <person name="Karnachuk O.V."/>
            <person name="Ravin N.V."/>
        </authorList>
    </citation>
    <scope>NUCLEOTIDE SEQUENCE [LARGE SCALE GENOMIC DNA]</scope>
</reference>
<name>A0A2R6XYY1_9BACL</name>
<sequence>MLLIIVSIGVLFLYLKQPLSDVLPYDPEQRDLRQVITIRFSHVVAENTPKGQAARFFAKRVFELSHGRLHVEVFPNGTLYTDISELDALKRGDVDIIAPSSSNWSDLYPTWQLLDLPFIFYDQEDLNKVLQSEIGEILKRDPENDGLRVLTFWHSGFKQMTTRVRPLIQTKDFQGLTFRTLRSETIARTFHVLGASTTFAPFNQTFFLLEKGDVDSEENTLTNIVSKKFYLLQPYMTLSYHGYLGYPVMVSTRFWHTLTPSDQSMIMQALEEAGAMQNELVGALDKKALTIIQNHGVMIHEQTPEERLAWQKAVLPVYDEVSRRLPKLLQTFITSRLPDR</sequence>
<evidence type="ECO:0000313" key="5">
    <source>
        <dbReference type="Proteomes" id="UP000244338"/>
    </source>
</evidence>
<organism evidence="4 5">
    <name type="scientific">Candidatus Carbonibacillus altaicus</name>
    <dbReference type="NCBI Taxonomy" id="2163959"/>
    <lineage>
        <taxon>Bacteria</taxon>
        <taxon>Bacillati</taxon>
        <taxon>Bacillota</taxon>
        <taxon>Bacilli</taxon>
        <taxon>Bacillales</taxon>
        <taxon>Candidatus Carbonibacillus</taxon>
    </lineage>
</organism>